<proteinExistence type="inferred from homology"/>
<sequence>MLRPLPVGAWASSVCLMITVMTKTLMVKDALSGFTNDIIWLIVVSFFFSRGFVKTGLGDRFAMYFVKWFGKSTLGLAYGLAIGEAIILPAISAIARAGGIFLPIINSLAIVSGSSPHNGSARKLGAYLIQSQLKVRALFHFEFNNIRIRTTNIRNVYFFQQTIGHPNSYIIKFKLK</sequence>
<evidence type="ECO:0000313" key="10">
    <source>
        <dbReference type="Proteomes" id="UP000215914"/>
    </source>
</evidence>
<dbReference type="EMBL" id="CM007906">
    <property type="protein sequence ID" value="OTF86455.1"/>
    <property type="molecule type" value="Genomic_DNA"/>
</dbReference>
<evidence type="ECO:0000256" key="3">
    <source>
        <dbReference type="ARBA" id="ARBA00022692"/>
    </source>
</evidence>
<evidence type="ECO:0000256" key="1">
    <source>
        <dbReference type="ARBA" id="ARBA00004478"/>
    </source>
</evidence>
<dbReference type="InterPro" id="IPR030676">
    <property type="entry name" value="CitT-rel"/>
</dbReference>
<gene>
    <name evidence="9" type="ORF">HannXRQ_Chr17g0550961</name>
    <name evidence="8" type="ORF">HanXRQr2_Chr17g0802771</name>
</gene>
<keyword evidence="6 7" id="KW-0472">Membrane</keyword>
<reference evidence="9" key="2">
    <citation type="submission" date="2017-02" db="EMBL/GenBank/DDBJ databases">
        <title>Sunflower complete genome.</title>
        <authorList>
            <person name="Langlade N."/>
            <person name="Munos S."/>
        </authorList>
    </citation>
    <scope>NUCLEOTIDE SEQUENCE [LARGE SCALE GENOMIC DNA]</scope>
    <source>
        <tissue evidence="9">Leaves</tissue>
    </source>
</reference>
<reference evidence="8 10" key="1">
    <citation type="journal article" date="2017" name="Nature">
        <title>The sunflower genome provides insights into oil metabolism, flowering and Asterid evolution.</title>
        <authorList>
            <person name="Badouin H."/>
            <person name="Gouzy J."/>
            <person name="Grassa C.J."/>
            <person name="Murat F."/>
            <person name="Staton S.E."/>
            <person name="Cottret L."/>
            <person name="Lelandais-Briere C."/>
            <person name="Owens G.L."/>
            <person name="Carrere S."/>
            <person name="Mayjonade B."/>
            <person name="Legrand L."/>
            <person name="Gill N."/>
            <person name="Kane N.C."/>
            <person name="Bowers J.E."/>
            <person name="Hubner S."/>
            <person name="Bellec A."/>
            <person name="Berard A."/>
            <person name="Berges H."/>
            <person name="Blanchet N."/>
            <person name="Boniface M.C."/>
            <person name="Brunel D."/>
            <person name="Catrice O."/>
            <person name="Chaidir N."/>
            <person name="Claudel C."/>
            <person name="Donnadieu C."/>
            <person name="Faraut T."/>
            <person name="Fievet G."/>
            <person name="Helmstetter N."/>
            <person name="King M."/>
            <person name="Knapp S.J."/>
            <person name="Lai Z."/>
            <person name="Le Paslier M.C."/>
            <person name="Lippi Y."/>
            <person name="Lorenzon L."/>
            <person name="Mandel J.R."/>
            <person name="Marage G."/>
            <person name="Marchand G."/>
            <person name="Marquand E."/>
            <person name="Bret-Mestries E."/>
            <person name="Morien E."/>
            <person name="Nambeesan S."/>
            <person name="Nguyen T."/>
            <person name="Pegot-Espagnet P."/>
            <person name="Pouilly N."/>
            <person name="Raftis F."/>
            <person name="Sallet E."/>
            <person name="Schiex T."/>
            <person name="Thomas J."/>
            <person name="Vandecasteele C."/>
            <person name="Vares D."/>
            <person name="Vear F."/>
            <person name="Vautrin S."/>
            <person name="Crespi M."/>
            <person name="Mangin B."/>
            <person name="Burke J.M."/>
            <person name="Salse J."/>
            <person name="Munos S."/>
            <person name="Vincourt P."/>
            <person name="Rieseberg L.H."/>
            <person name="Langlade N.B."/>
        </authorList>
    </citation>
    <scope>NUCLEOTIDE SEQUENCE [LARGE SCALE GENOMIC DNA]</scope>
    <source>
        <strain evidence="10">cv. SF193</strain>
        <tissue evidence="8">Leaves</tissue>
    </source>
</reference>
<dbReference type="GO" id="GO:0015140">
    <property type="term" value="F:malate transmembrane transporter activity"/>
    <property type="evidence" value="ECO:0007669"/>
    <property type="project" value="UniProtKB-ARBA"/>
</dbReference>
<accession>A0A251RPX5</accession>
<feature type="transmembrane region" description="Helical" evidence="7">
    <location>
        <begin position="38"/>
        <end position="57"/>
    </location>
</feature>
<evidence type="ECO:0000313" key="9">
    <source>
        <dbReference type="EMBL" id="OTF86455.1"/>
    </source>
</evidence>
<keyword evidence="5 7" id="KW-1133">Transmembrane helix</keyword>
<dbReference type="InParanoid" id="A0A251RPX5"/>
<feature type="transmembrane region" description="Helical" evidence="7">
    <location>
        <begin position="69"/>
        <end position="88"/>
    </location>
</feature>
<evidence type="ECO:0000256" key="5">
    <source>
        <dbReference type="ARBA" id="ARBA00022989"/>
    </source>
</evidence>
<dbReference type="PANTHER" id="PTHR42826">
    <property type="entry name" value="DICARBOXYLATE TRANSPORTER 2.1, CHLOROPLASTIC"/>
    <property type="match status" value="1"/>
</dbReference>
<keyword evidence="10" id="KW-1185">Reference proteome</keyword>
<evidence type="ECO:0000256" key="2">
    <source>
        <dbReference type="ARBA" id="ARBA00007349"/>
    </source>
</evidence>
<dbReference type="AlphaFoldDB" id="A0A251RPX5"/>
<feature type="transmembrane region" description="Helical" evidence="7">
    <location>
        <begin position="7"/>
        <end position="26"/>
    </location>
</feature>
<evidence type="ECO:0000256" key="7">
    <source>
        <dbReference type="SAM" id="Phobius"/>
    </source>
</evidence>
<protein>
    <submittedName>
        <fullName evidence="9">Putative sodium/sulfate symporter</fullName>
    </submittedName>
    <submittedName>
        <fullName evidence="8">Solute carrier family 13</fullName>
    </submittedName>
</protein>
<evidence type="ECO:0000313" key="8">
    <source>
        <dbReference type="EMBL" id="KAF5755435.1"/>
    </source>
</evidence>
<evidence type="ECO:0000256" key="4">
    <source>
        <dbReference type="ARBA" id="ARBA00022780"/>
    </source>
</evidence>
<comment type="similarity">
    <text evidence="2">Belongs to the SLC13A/DASS transporter (TC 2.A.47) family. DIT1 subfamily.</text>
</comment>
<keyword evidence="4" id="KW-1001">Plastid inner membrane</keyword>
<name>A0A251RPX5_HELAN</name>
<reference evidence="8" key="3">
    <citation type="submission" date="2020-06" db="EMBL/GenBank/DDBJ databases">
        <title>Helianthus annuus Genome sequencing and assembly Release 2.</title>
        <authorList>
            <person name="Gouzy J."/>
            <person name="Langlade N."/>
            <person name="Munos S."/>
        </authorList>
    </citation>
    <scope>NUCLEOTIDE SEQUENCE</scope>
    <source>
        <tissue evidence="8">Leaves</tissue>
    </source>
</reference>
<dbReference type="InterPro" id="IPR001898">
    <property type="entry name" value="SLC13A/DASS"/>
</dbReference>
<keyword evidence="4" id="KW-0934">Plastid</keyword>
<comment type="subcellular location">
    <subcellularLocation>
        <location evidence="1">Plastid</location>
        <location evidence="1">Chloroplast inner membrane</location>
        <topology evidence="1">Multi-pass membrane protein</topology>
    </subcellularLocation>
</comment>
<dbReference type="GO" id="GO:0009706">
    <property type="term" value="C:chloroplast inner membrane"/>
    <property type="evidence" value="ECO:0007669"/>
    <property type="project" value="UniProtKB-SubCell"/>
</dbReference>
<dbReference type="Pfam" id="PF00939">
    <property type="entry name" value="Na_sulph_symp"/>
    <property type="match status" value="1"/>
</dbReference>
<dbReference type="Gramene" id="mRNA:HanXRQr2_Chr17g0802771">
    <property type="protein sequence ID" value="CDS:HanXRQr2_Chr17g0802771.1"/>
    <property type="gene ID" value="HanXRQr2_Chr17g0802771"/>
</dbReference>
<dbReference type="OMA" id="CHSSPAW"/>
<evidence type="ECO:0000256" key="6">
    <source>
        <dbReference type="ARBA" id="ARBA00023136"/>
    </source>
</evidence>
<keyword evidence="3 7" id="KW-0812">Transmembrane</keyword>
<dbReference type="Proteomes" id="UP000215914">
    <property type="component" value="Chromosome 17"/>
</dbReference>
<dbReference type="STRING" id="4232.A0A251RPX5"/>
<organism evidence="9 10">
    <name type="scientific">Helianthus annuus</name>
    <name type="common">Common sunflower</name>
    <dbReference type="NCBI Taxonomy" id="4232"/>
    <lineage>
        <taxon>Eukaryota</taxon>
        <taxon>Viridiplantae</taxon>
        <taxon>Streptophyta</taxon>
        <taxon>Embryophyta</taxon>
        <taxon>Tracheophyta</taxon>
        <taxon>Spermatophyta</taxon>
        <taxon>Magnoliopsida</taxon>
        <taxon>eudicotyledons</taxon>
        <taxon>Gunneridae</taxon>
        <taxon>Pentapetalae</taxon>
        <taxon>asterids</taxon>
        <taxon>campanulids</taxon>
        <taxon>Asterales</taxon>
        <taxon>Asteraceae</taxon>
        <taxon>Asteroideae</taxon>
        <taxon>Heliantheae alliance</taxon>
        <taxon>Heliantheae</taxon>
        <taxon>Helianthus</taxon>
    </lineage>
</organism>
<dbReference type="EMBL" id="MNCJ02000332">
    <property type="protein sequence ID" value="KAF5755435.1"/>
    <property type="molecule type" value="Genomic_DNA"/>
</dbReference>